<feature type="compositionally biased region" description="Basic residues" evidence="1">
    <location>
        <begin position="182"/>
        <end position="191"/>
    </location>
</feature>
<protein>
    <submittedName>
        <fullName evidence="2">Uncharacterized protein</fullName>
    </submittedName>
</protein>
<dbReference type="STRING" id="155974.SAMN04487818_113135"/>
<feature type="compositionally biased region" description="Low complexity" evidence="1">
    <location>
        <begin position="169"/>
        <end position="181"/>
    </location>
</feature>
<name>A0A1H9X8G7_9PSEU</name>
<feature type="region of interest" description="Disordered" evidence="1">
    <location>
        <begin position="232"/>
        <end position="271"/>
    </location>
</feature>
<feature type="region of interest" description="Disordered" evidence="1">
    <location>
        <begin position="129"/>
        <end position="191"/>
    </location>
</feature>
<evidence type="ECO:0000313" key="3">
    <source>
        <dbReference type="Proteomes" id="UP000199051"/>
    </source>
</evidence>
<dbReference type="AlphaFoldDB" id="A0A1H9X8G7"/>
<gene>
    <name evidence="2" type="ORF">SAMN04487818_113135</name>
</gene>
<reference evidence="3" key="1">
    <citation type="submission" date="2016-10" db="EMBL/GenBank/DDBJ databases">
        <authorList>
            <person name="Varghese N."/>
            <person name="Submissions S."/>
        </authorList>
    </citation>
    <scope>NUCLEOTIDE SEQUENCE [LARGE SCALE GENOMIC DNA]</scope>
    <source>
        <strain evidence="3">DSM 44260</strain>
    </source>
</reference>
<evidence type="ECO:0000313" key="2">
    <source>
        <dbReference type="EMBL" id="SES42422.1"/>
    </source>
</evidence>
<feature type="region of interest" description="Disordered" evidence="1">
    <location>
        <begin position="82"/>
        <end position="106"/>
    </location>
</feature>
<sequence>MCAPHQHHEHHIARHQSLALQVIHSFQSDRPPGEQASTASGGGDPAGRWLLVLRSGEAKALLAGCHLAFVVAAKLVGTVAVSRTSAVEPRRRSGEGPHSGAVPLTSSAPGWTVLCTAYKSWAVLGRSPVRDHDEGHHGCHAARPPQWPAEQDGPASPPGTRLGRPRPSPGRTGSRTSPGARRANRPGPRRACHHAAVALMPARSGGSPSLPVGCPRGRVGIGVVSRSPRVCRASAAQRGPPWAHQRSRSAGSTGGGSAELTSRTEPTPDPEAPCAVCPHPWGSHDRISARYCAATIAGAQTRACVCPTKGTP</sequence>
<keyword evidence="3" id="KW-1185">Reference proteome</keyword>
<evidence type="ECO:0000256" key="1">
    <source>
        <dbReference type="SAM" id="MobiDB-lite"/>
    </source>
</evidence>
<proteinExistence type="predicted"/>
<dbReference type="Proteomes" id="UP000199051">
    <property type="component" value="Unassembled WGS sequence"/>
</dbReference>
<dbReference type="EMBL" id="FOGI01000013">
    <property type="protein sequence ID" value="SES42422.1"/>
    <property type="molecule type" value="Genomic_DNA"/>
</dbReference>
<organism evidence="2 3">
    <name type="scientific">Actinokineospora terrae</name>
    <dbReference type="NCBI Taxonomy" id="155974"/>
    <lineage>
        <taxon>Bacteria</taxon>
        <taxon>Bacillati</taxon>
        <taxon>Actinomycetota</taxon>
        <taxon>Actinomycetes</taxon>
        <taxon>Pseudonocardiales</taxon>
        <taxon>Pseudonocardiaceae</taxon>
        <taxon>Actinokineospora</taxon>
    </lineage>
</organism>
<accession>A0A1H9X8G7</accession>
<dbReference type="NCBIfam" id="NF038206">
    <property type="entry name" value="RGCVC_fam"/>
    <property type="match status" value="1"/>
</dbReference>